<evidence type="ECO:0000256" key="7">
    <source>
        <dbReference type="ARBA" id="ARBA00022827"/>
    </source>
</evidence>
<dbReference type="SUPFAM" id="SSF51905">
    <property type="entry name" value="FAD/NAD(P)-binding domain"/>
    <property type="match status" value="1"/>
</dbReference>
<organism evidence="12 13">
    <name type="scientific">Aminomonas paucivorans DSM 12260</name>
    <dbReference type="NCBI Taxonomy" id="584708"/>
    <lineage>
        <taxon>Bacteria</taxon>
        <taxon>Thermotogati</taxon>
        <taxon>Synergistota</taxon>
        <taxon>Synergistia</taxon>
        <taxon>Synergistales</taxon>
        <taxon>Synergistaceae</taxon>
        <taxon>Aminomonas</taxon>
    </lineage>
</organism>
<protein>
    <recommendedName>
        <fullName evidence="10">Methylenetetrahydrofolate--tRNA-(uracil-5-)-methyltransferase TrmFO</fullName>
        <ecNumber evidence="10">2.1.1.74</ecNumber>
    </recommendedName>
    <alternativeName>
        <fullName evidence="10">Folate-dependent tRNA (uracil-5-)-methyltransferase</fullName>
    </alternativeName>
    <alternativeName>
        <fullName evidence="10">Folate-dependent tRNA(M-5-U54)-methyltransferase</fullName>
    </alternativeName>
</protein>
<comment type="similarity">
    <text evidence="10">Belongs to the MnmG family. TrmFO subfamily.</text>
</comment>
<keyword evidence="2 10" id="KW-0963">Cytoplasm</keyword>
<dbReference type="Gene3D" id="3.50.50.60">
    <property type="entry name" value="FAD/NAD(P)-binding domain"/>
    <property type="match status" value="2"/>
</dbReference>
<comment type="catalytic activity">
    <reaction evidence="10">
        <text>uridine(54) in tRNA + (6R)-5,10-methylene-5,6,7,8-tetrahydrofolate + NADH + H(+) = 5-methyluridine(54) in tRNA + (6S)-5,6,7,8-tetrahydrofolate + NAD(+)</text>
        <dbReference type="Rhea" id="RHEA:16873"/>
        <dbReference type="Rhea" id="RHEA-COMP:10167"/>
        <dbReference type="Rhea" id="RHEA-COMP:10193"/>
        <dbReference type="ChEBI" id="CHEBI:15378"/>
        <dbReference type="ChEBI" id="CHEBI:15636"/>
        <dbReference type="ChEBI" id="CHEBI:57453"/>
        <dbReference type="ChEBI" id="CHEBI:57540"/>
        <dbReference type="ChEBI" id="CHEBI:57945"/>
        <dbReference type="ChEBI" id="CHEBI:65315"/>
        <dbReference type="ChEBI" id="CHEBI:74447"/>
        <dbReference type="EC" id="2.1.1.74"/>
    </reaction>
</comment>
<dbReference type="GO" id="GO:0002098">
    <property type="term" value="P:tRNA wobble uridine modification"/>
    <property type="evidence" value="ECO:0007669"/>
    <property type="project" value="TreeGrafter"/>
</dbReference>
<dbReference type="HAMAP" id="MF_01037">
    <property type="entry name" value="TrmFO"/>
    <property type="match status" value="1"/>
</dbReference>
<evidence type="ECO:0000256" key="5">
    <source>
        <dbReference type="ARBA" id="ARBA00022679"/>
    </source>
</evidence>
<sequence length="440" mass="48562">MADPITLVGGGLAGSEAAWQLASRGVAVRLFEMRPRATTPAHTTDLLGELVCSNSLGADQTTSPAGILKGELETLGSLILACARRHRVPAGRALAVDRERFAREVTRTLEEHPLVEVVREEVTALPEGPAILASGPLTSPSLAEALRNLVGEDFLAFHDAVAPIVTLESVDPERSYRGSRYGQGEDYVNCPLDEPTYRAFRQALVEAVQAPRHDFEVKQRFFEGCLPIEEIARRGEDTLRFGPMRPVGLPDPSGREPFAVVQLRQDNEEGTLYNLVGFQTNLLWGEQDRIFRLIPALERAEFVRKGVMHRNLFVCAPRVLDGFLRPRGREDLFLAGQVTGVEGYLESTAMGAAAALFLLARLRGEELPVFPRKTALGSLLHYLKDARPETFQPMNVNLGIFPKLERKIKSRTERCEAYGVRSAEALEGFLADHPWCRGSS</sequence>
<proteinExistence type="inferred from homology"/>
<comment type="catalytic activity">
    <reaction evidence="10">
        <text>uridine(54) in tRNA + (6R)-5,10-methylene-5,6,7,8-tetrahydrofolate + NADPH + H(+) = 5-methyluridine(54) in tRNA + (6S)-5,6,7,8-tetrahydrofolate + NADP(+)</text>
        <dbReference type="Rhea" id="RHEA:62372"/>
        <dbReference type="Rhea" id="RHEA-COMP:10167"/>
        <dbReference type="Rhea" id="RHEA-COMP:10193"/>
        <dbReference type="ChEBI" id="CHEBI:15378"/>
        <dbReference type="ChEBI" id="CHEBI:15636"/>
        <dbReference type="ChEBI" id="CHEBI:57453"/>
        <dbReference type="ChEBI" id="CHEBI:57783"/>
        <dbReference type="ChEBI" id="CHEBI:58349"/>
        <dbReference type="ChEBI" id="CHEBI:65315"/>
        <dbReference type="ChEBI" id="CHEBI:74447"/>
        <dbReference type="EC" id="2.1.1.74"/>
    </reaction>
</comment>
<dbReference type="EC" id="2.1.1.74" evidence="10"/>
<dbReference type="GO" id="GO:0005829">
    <property type="term" value="C:cytosol"/>
    <property type="evidence" value="ECO:0007669"/>
    <property type="project" value="TreeGrafter"/>
</dbReference>
<dbReference type="Pfam" id="PF01134">
    <property type="entry name" value="GIDA"/>
    <property type="match status" value="1"/>
</dbReference>
<evidence type="ECO:0000256" key="2">
    <source>
        <dbReference type="ARBA" id="ARBA00022490"/>
    </source>
</evidence>
<dbReference type="RefSeq" id="WP_006300432.1">
    <property type="nucleotide sequence ID" value="NZ_CM001022.1"/>
</dbReference>
<dbReference type="NCBIfam" id="TIGR00137">
    <property type="entry name" value="gid_trmFO"/>
    <property type="match status" value="1"/>
</dbReference>
<dbReference type="NCBIfam" id="NF003739">
    <property type="entry name" value="PRK05335.1"/>
    <property type="match status" value="1"/>
</dbReference>
<keyword evidence="5 10" id="KW-0808">Transferase</keyword>
<dbReference type="Proteomes" id="UP000005096">
    <property type="component" value="Chromosome"/>
</dbReference>
<feature type="binding site" evidence="10">
    <location>
        <begin position="9"/>
        <end position="14"/>
    </location>
    <ligand>
        <name>FAD</name>
        <dbReference type="ChEBI" id="CHEBI:57692"/>
    </ligand>
</feature>
<keyword evidence="8 10" id="KW-0521">NADP</keyword>
<evidence type="ECO:0000256" key="4">
    <source>
        <dbReference type="ARBA" id="ARBA00022630"/>
    </source>
</evidence>
<accession>E3CVR3</accession>
<evidence type="ECO:0000256" key="8">
    <source>
        <dbReference type="ARBA" id="ARBA00022857"/>
    </source>
</evidence>
<dbReference type="AlphaFoldDB" id="E3CVR3"/>
<dbReference type="EMBL" id="CM001022">
    <property type="protein sequence ID" value="EFQ23264.1"/>
    <property type="molecule type" value="Genomic_DNA"/>
</dbReference>
<dbReference type="PaxDb" id="584708-Apau_0836"/>
<evidence type="ECO:0000256" key="1">
    <source>
        <dbReference type="ARBA" id="ARBA00001974"/>
    </source>
</evidence>
<dbReference type="GO" id="GO:0050660">
    <property type="term" value="F:flavin adenine dinucleotide binding"/>
    <property type="evidence" value="ECO:0007669"/>
    <property type="project" value="UniProtKB-UniRule"/>
</dbReference>
<dbReference type="InterPro" id="IPR040131">
    <property type="entry name" value="MnmG_N"/>
</dbReference>
<keyword evidence="3 10" id="KW-0489">Methyltransferase</keyword>
<evidence type="ECO:0000256" key="6">
    <source>
        <dbReference type="ARBA" id="ARBA00022694"/>
    </source>
</evidence>
<evidence type="ECO:0000256" key="10">
    <source>
        <dbReference type="HAMAP-Rule" id="MF_01037"/>
    </source>
</evidence>
<dbReference type="STRING" id="584708.Apau_0836"/>
<dbReference type="eggNOG" id="COG1206">
    <property type="taxonomic scope" value="Bacteria"/>
</dbReference>
<keyword evidence="4 10" id="KW-0285">Flavoprotein</keyword>
<dbReference type="OrthoDB" id="9803114at2"/>
<keyword evidence="6 10" id="KW-0819">tRNA processing</keyword>
<dbReference type="InterPro" id="IPR004417">
    <property type="entry name" value="TrmFO"/>
</dbReference>
<comment type="function">
    <text evidence="10">Catalyzes the folate-dependent formation of 5-methyl-uridine at position 54 (M-5-U54) in all tRNAs.</text>
</comment>
<evidence type="ECO:0000256" key="3">
    <source>
        <dbReference type="ARBA" id="ARBA00022603"/>
    </source>
</evidence>
<evidence type="ECO:0000259" key="11">
    <source>
        <dbReference type="Pfam" id="PF01134"/>
    </source>
</evidence>
<comment type="subcellular location">
    <subcellularLocation>
        <location evidence="10">Cytoplasm</location>
    </subcellularLocation>
</comment>
<reference evidence="12 13" key="1">
    <citation type="journal article" date="2010" name="Stand. Genomic Sci.">
        <title>Non-contiguous finished genome sequence of Aminomonas paucivorans type strain (GLU-3).</title>
        <authorList>
            <person name="Pitluck S."/>
            <person name="Yasawong M."/>
            <person name="Held B."/>
            <person name="Lapidus A."/>
            <person name="Nolan M."/>
            <person name="Copeland A."/>
            <person name="Lucas S."/>
            <person name="Del Rio T.G."/>
            <person name="Tice H."/>
            <person name="Cheng J.F."/>
            <person name="Chertkov O."/>
            <person name="Goodwin L."/>
            <person name="Tapia R."/>
            <person name="Han C."/>
            <person name="Liolios K."/>
            <person name="Ivanova N."/>
            <person name="Mavromatis K."/>
            <person name="Ovchinnikova G."/>
            <person name="Pati A."/>
            <person name="Chen A."/>
            <person name="Palaniappan K."/>
            <person name="Land M."/>
            <person name="Hauser L."/>
            <person name="Chang Y.J."/>
            <person name="Jeffries C.D."/>
            <person name="Pukall R."/>
            <person name="Spring S."/>
            <person name="Rohde M."/>
            <person name="Sikorski J."/>
            <person name="Goker M."/>
            <person name="Woyke T."/>
            <person name="Bristow J."/>
            <person name="Eisen J.A."/>
            <person name="Markowitz V."/>
            <person name="Hugenholtz P."/>
            <person name="Kyrpides N.C."/>
            <person name="Klenk H.P."/>
        </authorList>
    </citation>
    <scope>NUCLEOTIDE SEQUENCE [LARGE SCALE GENOMIC DNA]</scope>
    <source>
        <strain evidence="12 13">DSM 12260</strain>
    </source>
</reference>
<dbReference type="HOGENOM" id="CLU_033057_1_0_0"/>
<keyword evidence="9 10" id="KW-0520">NAD</keyword>
<evidence type="ECO:0000313" key="13">
    <source>
        <dbReference type="Proteomes" id="UP000005096"/>
    </source>
</evidence>
<gene>
    <name evidence="10" type="primary">trmFO</name>
    <name evidence="12" type="ORF">Apau_0836</name>
</gene>
<keyword evidence="13" id="KW-1185">Reference proteome</keyword>
<keyword evidence="7 10" id="KW-0274">FAD</keyword>
<dbReference type="PANTHER" id="PTHR11806:SF2">
    <property type="entry name" value="METHYLENETETRAHYDROFOLATE--TRNA-(URACIL-5-)-METHYLTRANSFERASE TRMFO"/>
    <property type="match status" value="1"/>
</dbReference>
<evidence type="ECO:0000313" key="12">
    <source>
        <dbReference type="EMBL" id="EFQ23264.1"/>
    </source>
</evidence>
<dbReference type="InterPro" id="IPR036188">
    <property type="entry name" value="FAD/NAD-bd_sf"/>
</dbReference>
<name>E3CVR3_9BACT</name>
<dbReference type="PANTHER" id="PTHR11806">
    <property type="entry name" value="GLUCOSE INHIBITED DIVISION PROTEIN A"/>
    <property type="match status" value="1"/>
</dbReference>
<dbReference type="GO" id="GO:0030488">
    <property type="term" value="P:tRNA methylation"/>
    <property type="evidence" value="ECO:0007669"/>
    <property type="project" value="TreeGrafter"/>
</dbReference>
<feature type="domain" description="MnmG N-terminal" evidence="11">
    <location>
        <begin position="5"/>
        <end position="365"/>
    </location>
</feature>
<evidence type="ECO:0000256" key="9">
    <source>
        <dbReference type="ARBA" id="ARBA00023027"/>
    </source>
</evidence>
<dbReference type="InterPro" id="IPR002218">
    <property type="entry name" value="MnmG-rel"/>
</dbReference>
<dbReference type="GO" id="GO:0047151">
    <property type="term" value="F:tRNA (uracil(54)-C5)-methyltransferase activity, 5,10-methylenetetrahydrofolate-dependent"/>
    <property type="evidence" value="ECO:0007669"/>
    <property type="project" value="UniProtKB-UniRule"/>
</dbReference>
<comment type="cofactor">
    <cofactor evidence="1 10">
        <name>FAD</name>
        <dbReference type="ChEBI" id="CHEBI:57692"/>
    </cofactor>
</comment>